<evidence type="ECO:0000259" key="1">
    <source>
        <dbReference type="PROSITE" id="PS50106"/>
    </source>
</evidence>
<dbReference type="SMART" id="SM00228">
    <property type="entry name" value="PDZ"/>
    <property type="match status" value="1"/>
</dbReference>
<dbReference type="InterPro" id="IPR051971">
    <property type="entry name" value="E3_ubiquitin-PDZ_ligase"/>
</dbReference>
<dbReference type="Proteomes" id="UP000663852">
    <property type="component" value="Unassembled WGS sequence"/>
</dbReference>
<dbReference type="InterPro" id="IPR036034">
    <property type="entry name" value="PDZ_sf"/>
</dbReference>
<name>A0A815ALY6_ADIRI</name>
<feature type="domain" description="PDZ" evidence="1">
    <location>
        <begin position="87"/>
        <end position="157"/>
    </location>
</feature>
<dbReference type="AlphaFoldDB" id="A0A815ALY6"/>
<dbReference type="SUPFAM" id="SSF50156">
    <property type="entry name" value="PDZ domain-like"/>
    <property type="match status" value="1"/>
</dbReference>
<dbReference type="Pfam" id="PF00595">
    <property type="entry name" value="PDZ"/>
    <property type="match status" value="1"/>
</dbReference>
<gene>
    <name evidence="2" type="ORF">EDS130_LOCUS28414</name>
</gene>
<organism evidence="2 3">
    <name type="scientific">Adineta ricciae</name>
    <name type="common">Rotifer</name>
    <dbReference type="NCBI Taxonomy" id="249248"/>
    <lineage>
        <taxon>Eukaryota</taxon>
        <taxon>Metazoa</taxon>
        <taxon>Spiralia</taxon>
        <taxon>Gnathifera</taxon>
        <taxon>Rotifera</taxon>
        <taxon>Eurotatoria</taxon>
        <taxon>Bdelloidea</taxon>
        <taxon>Adinetida</taxon>
        <taxon>Adinetidae</taxon>
        <taxon>Adineta</taxon>
    </lineage>
</organism>
<dbReference type="Gene3D" id="2.30.42.10">
    <property type="match status" value="1"/>
</dbReference>
<dbReference type="OrthoDB" id="6270329at2759"/>
<dbReference type="PANTHER" id="PTHR15545">
    <property type="entry name" value="PDZ DOMAIN CONTAINING RING FINGER PROTEIN 3, 4"/>
    <property type="match status" value="1"/>
</dbReference>
<accession>A0A815ALY6</accession>
<dbReference type="PANTHER" id="PTHR15545:SF8">
    <property type="entry name" value="SLO-INTERACTING PROTEIN 1"/>
    <property type="match status" value="1"/>
</dbReference>
<evidence type="ECO:0000313" key="2">
    <source>
        <dbReference type="EMBL" id="CAF1259128.1"/>
    </source>
</evidence>
<sequence>MNCFTENCCFKFNYFICGSKENSSKKKISVSENLYVNQIRSNDKMMPLKDFSSYCIFSKDNYFQSKSSFYSLAQSYVTLNNQILVKDIILYRHNPNEQLGLTLSYGITSQFQTNIYIEKIEKGSLAHRQGEFQCGDQIIQINNIKVFNREQAIQLIQGVSLLIFQIIRFQFKQEHSSQRTQLTEDDSGIILGFERNRRRSTSLSCLTRNHLLNRSRRCLSLNDLARKNQSIFSFNDLIQSESLFETTTTDNEKNILKPLPFNYQKDFVRKDSKLIRRRYRERRLKEDNHSLITTTTDEDEFKQGRYWTRKQRREQFQKCKQNKQKDLLKKNHSLKRTTDDFNLLNRIFLRENQQELQEKPYLAVQFSKQTNIEKQKLKEFIQQNQMKRSHKTSLSTTTASINTSHYQSSSIII</sequence>
<comment type="caution">
    <text evidence="2">The sequence shown here is derived from an EMBL/GenBank/DDBJ whole genome shotgun (WGS) entry which is preliminary data.</text>
</comment>
<dbReference type="PROSITE" id="PS50106">
    <property type="entry name" value="PDZ"/>
    <property type="match status" value="1"/>
</dbReference>
<evidence type="ECO:0000313" key="3">
    <source>
        <dbReference type="Proteomes" id="UP000663852"/>
    </source>
</evidence>
<protein>
    <recommendedName>
        <fullName evidence="1">PDZ domain-containing protein</fullName>
    </recommendedName>
</protein>
<dbReference type="InterPro" id="IPR001478">
    <property type="entry name" value="PDZ"/>
</dbReference>
<dbReference type="EMBL" id="CAJNOJ010000185">
    <property type="protein sequence ID" value="CAF1259128.1"/>
    <property type="molecule type" value="Genomic_DNA"/>
</dbReference>
<proteinExistence type="predicted"/>
<reference evidence="2" key="1">
    <citation type="submission" date="2021-02" db="EMBL/GenBank/DDBJ databases">
        <authorList>
            <person name="Nowell W R."/>
        </authorList>
    </citation>
    <scope>NUCLEOTIDE SEQUENCE</scope>
</reference>